<evidence type="ECO:0000256" key="1">
    <source>
        <dbReference type="SAM" id="MobiDB-lite"/>
    </source>
</evidence>
<feature type="compositionally biased region" description="Basic and acidic residues" evidence="1">
    <location>
        <begin position="1"/>
        <end position="10"/>
    </location>
</feature>
<sequence>MARERTRGTRDAAGTQVSAKVARDPIPAAPRGIDRAPAPAGAVFLVAASPAPRSCDSLLAVSGEAQARRARTSGTRISAVAFQPPPAS</sequence>
<protein>
    <submittedName>
        <fullName evidence="2">Uncharacterized protein</fullName>
    </submittedName>
</protein>
<dbReference type="Proteomes" id="UP000199140">
    <property type="component" value="Unassembled WGS sequence"/>
</dbReference>
<evidence type="ECO:0000313" key="2">
    <source>
        <dbReference type="EMBL" id="SFH77902.1"/>
    </source>
</evidence>
<comment type="caution">
    <text evidence="2">The sequence shown here is derived from an EMBL/GenBank/DDBJ whole genome shotgun (WGS) entry which is preliminary data.</text>
</comment>
<dbReference type="EMBL" id="FOPK01000062">
    <property type="protein sequence ID" value="SFH77902.1"/>
    <property type="molecule type" value="Genomic_DNA"/>
</dbReference>
<organism evidence="2 3">
    <name type="scientific">Methylobacterium phyllosphaerae</name>
    <dbReference type="NCBI Taxonomy" id="418223"/>
    <lineage>
        <taxon>Bacteria</taxon>
        <taxon>Pseudomonadati</taxon>
        <taxon>Pseudomonadota</taxon>
        <taxon>Alphaproteobacteria</taxon>
        <taxon>Hyphomicrobiales</taxon>
        <taxon>Methylobacteriaceae</taxon>
        <taxon>Methylobacterium</taxon>
    </lineage>
</organism>
<feature type="region of interest" description="Disordered" evidence="1">
    <location>
        <begin position="1"/>
        <end position="34"/>
    </location>
</feature>
<gene>
    <name evidence="2" type="ORF">SAMN05192567_1621</name>
</gene>
<name>A0AAE8HYH3_9HYPH</name>
<evidence type="ECO:0000313" key="3">
    <source>
        <dbReference type="Proteomes" id="UP000199140"/>
    </source>
</evidence>
<dbReference type="AlphaFoldDB" id="A0AAE8HYH3"/>
<accession>A0AAE8HYH3</accession>
<feature type="non-terminal residue" evidence="2">
    <location>
        <position position="88"/>
    </location>
</feature>
<proteinExistence type="predicted"/>
<reference evidence="2 3" key="1">
    <citation type="submission" date="2016-10" db="EMBL/GenBank/DDBJ databases">
        <authorList>
            <person name="Varghese N."/>
            <person name="Submissions S."/>
        </authorList>
    </citation>
    <scope>NUCLEOTIDE SEQUENCE [LARGE SCALE GENOMIC DNA]</scope>
    <source>
        <strain evidence="2 3">CBMB27</strain>
    </source>
</reference>